<organism evidence="4 5">
    <name type="scientific">Pedobacter alpinus</name>
    <dbReference type="NCBI Taxonomy" id="1590643"/>
    <lineage>
        <taxon>Bacteria</taxon>
        <taxon>Pseudomonadati</taxon>
        <taxon>Bacteroidota</taxon>
        <taxon>Sphingobacteriia</taxon>
        <taxon>Sphingobacteriales</taxon>
        <taxon>Sphingobacteriaceae</taxon>
        <taxon>Pedobacter</taxon>
    </lineage>
</organism>
<dbReference type="Gene3D" id="3.10.450.590">
    <property type="match status" value="1"/>
</dbReference>
<dbReference type="SUPFAM" id="SSF53474">
    <property type="entry name" value="alpha/beta-Hydrolases"/>
    <property type="match status" value="1"/>
</dbReference>
<reference evidence="5" key="1">
    <citation type="journal article" date="2019" name="Int. J. Syst. Evol. Microbiol.">
        <title>The Global Catalogue of Microorganisms (GCM) 10K type strain sequencing project: providing services to taxonomists for standard genome sequencing and annotation.</title>
        <authorList>
            <consortium name="The Broad Institute Genomics Platform"/>
            <consortium name="The Broad Institute Genome Sequencing Center for Infectious Disease"/>
            <person name="Wu L."/>
            <person name="Ma J."/>
        </authorList>
    </citation>
    <scope>NUCLEOTIDE SEQUENCE [LARGE SCALE GENOMIC DNA]</scope>
    <source>
        <strain evidence="5">KCTC 42456</strain>
    </source>
</reference>
<feature type="domain" description="DUF3887" evidence="3">
    <location>
        <begin position="29"/>
        <end position="118"/>
    </location>
</feature>
<dbReference type="EMBL" id="JBHULV010000011">
    <property type="protein sequence ID" value="MFD2730938.1"/>
    <property type="molecule type" value="Genomic_DNA"/>
</dbReference>
<dbReference type="RefSeq" id="WP_379042335.1">
    <property type="nucleotide sequence ID" value="NZ_JBHSKW010000022.1"/>
</dbReference>
<evidence type="ECO:0000256" key="1">
    <source>
        <dbReference type="SAM" id="SignalP"/>
    </source>
</evidence>
<dbReference type="InterPro" id="IPR024981">
    <property type="entry name" value="DUF3887"/>
</dbReference>
<protein>
    <submittedName>
        <fullName evidence="4">Alpha/beta fold hydrolase</fullName>
    </submittedName>
</protein>
<dbReference type="GO" id="GO:0016787">
    <property type="term" value="F:hydrolase activity"/>
    <property type="evidence" value="ECO:0007669"/>
    <property type="project" value="UniProtKB-KW"/>
</dbReference>
<dbReference type="InterPro" id="IPR029058">
    <property type="entry name" value="AB_hydrolase_fold"/>
</dbReference>
<feature type="signal peptide" evidence="1">
    <location>
        <begin position="1"/>
        <end position="19"/>
    </location>
</feature>
<dbReference type="PANTHER" id="PTHR43265:SF1">
    <property type="entry name" value="ESTERASE ESTD"/>
    <property type="match status" value="1"/>
</dbReference>
<feature type="domain" description="Serine aminopeptidase S33" evidence="2">
    <location>
        <begin position="227"/>
        <end position="404"/>
    </location>
</feature>
<dbReference type="InterPro" id="IPR022742">
    <property type="entry name" value="Hydrolase_4"/>
</dbReference>
<accession>A0ABW5TR16</accession>
<evidence type="ECO:0000259" key="3">
    <source>
        <dbReference type="Pfam" id="PF13026"/>
    </source>
</evidence>
<dbReference type="Pfam" id="PF12146">
    <property type="entry name" value="Hydrolase_4"/>
    <property type="match status" value="1"/>
</dbReference>
<comment type="caution">
    <text evidence="4">The sequence shown here is derived from an EMBL/GenBank/DDBJ whole genome shotgun (WGS) entry which is preliminary data.</text>
</comment>
<dbReference type="Proteomes" id="UP001597546">
    <property type="component" value="Unassembled WGS sequence"/>
</dbReference>
<evidence type="ECO:0000313" key="5">
    <source>
        <dbReference type="Proteomes" id="UP001597546"/>
    </source>
</evidence>
<evidence type="ECO:0000259" key="2">
    <source>
        <dbReference type="Pfam" id="PF12146"/>
    </source>
</evidence>
<sequence length="438" mass="48700">MKKITLIIILSVIAFNSKAQNILQNINLASEFFIQLDSGNYDKAYSLFDASMTEKVKPENLKVLWTQITSKLGKFEGIDGATNKSQGDLQLVILEGGFKNDTQPFQFAFNKESKIVGFFILPKNPESTYKYPSYADPNSFTEKLITINTGKHNLPAMLTLPKDSLNCPIVILVHGSGPSDMDETIGPNKPFKDIAVGLASKGIASIRYVKSTMLFANEFVGAFTVKEEVINDALTVIDYAKTVQQIDSTKIYVFGHSLGGMLAPRIASLKPTEIKGLILAAAPARKLQDLAIEQNNYFFKLQKDTAKTAPLAFAKAIKDLNFTKTLNAKTPQQDSLYLGLPVSYWADLNTMDQVVIAKTLKQRMLIIQGGNDFQVSTTDLKLWQEALKGKKNVDTKLYPMLNHLFAFVPEKGDNNQYLKPINVDQPLIEDLASWILQK</sequence>
<dbReference type="Pfam" id="PF13026">
    <property type="entry name" value="DUF3887"/>
    <property type="match status" value="1"/>
</dbReference>
<dbReference type="InterPro" id="IPR053145">
    <property type="entry name" value="AB_hydrolase_Est10"/>
</dbReference>
<dbReference type="PANTHER" id="PTHR43265">
    <property type="entry name" value="ESTERASE ESTD"/>
    <property type="match status" value="1"/>
</dbReference>
<name>A0ABW5TR16_9SPHI</name>
<keyword evidence="1" id="KW-0732">Signal</keyword>
<gene>
    <name evidence="4" type="ORF">ACFSSE_04410</name>
</gene>
<proteinExistence type="predicted"/>
<dbReference type="Gene3D" id="3.40.50.1820">
    <property type="entry name" value="alpha/beta hydrolase"/>
    <property type="match status" value="1"/>
</dbReference>
<keyword evidence="5" id="KW-1185">Reference proteome</keyword>
<feature type="chain" id="PRO_5047148630" evidence="1">
    <location>
        <begin position="20"/>
        <end position="438"/>
    </location>
</feature>
<evidence type="ECO:0000313" key="4">
    <source>
        <dbReference type="EMBL" id="MFD2730938.1"/>
    </source>
</evidence>
<keyword evidence="4" id="KW-0378">Hydrolase</keyword>